<dbReference type="Pfam" id="PF00266">
    <property type="entry name" value="Aminotran_5"/>
    <property type="match status" value="1"/>
</dbReference>
<gene>
    <name evidence="3" type="ORF">S01H4_40195</name>
</gene>
<accession>X1C8W4</accession>
<evidence type="ECO:0000259" key="2">
    <source>
        <dbReference type="Pfam" id="PF00266"/>
    </source>
</evidence>
<dbReference type="PANTHER" id="PTHR43586:SF8">
    <property type="entry name" value="CYSTEINE DESULFURASE 1, CHLOROPLASTIC"/>
    <property type="match status" value="1"/>
</dbReference>
<dbReference type="InterPro" id="IPR015421">
    <property type="entry name" value="PyrdxlP-dep_Trfase_major"/>
</dbReference>
<dbReference type="SUPFAM" id="SSF53383">
    <property type="entry name" value="PLP-dependent transferases"/>
    <property type="match status" value="1"/>
</dbReference>
<organism evidence="3">
    <name type="scientific">marine sediment metagenome</name>
    <dbReference type="NCBI Taxonomy" id="412755"/>
    <lineage>
        <taxon>unclassified sequences</taxon>
        <taxon>metagenomes</taxon>
        <taxon>ecological metagenomes</taxon>
    </lineage>
</organism>
<feature type="non-terminal residue" evidence="3">
    <location>
        <position position="1"/>
    </location>
</feature>
<dbReference type="AlphaFoldDB" id="X1C8W4"/>
<evidence type="ECO:0000256" key="1">
    <source>
        <dbReference type="ARBA" id="ARBA00022898"/>
    </source>
</evidence>
<dbReference type="EMBL" id="BART01021860">
    <property type="protein sequence ID" value="GAH04501.1"/>
    <property type="molecule type" value="Genomic_DNA"/>
</dbReference>
<reference evidence="3" key="1">
    <citation type="journal article" date="2014" name="Front. Microbiol.">
        <title>High frequency of phylogenetically diverse reductive dehalogenase-homologous genes in deep subseafloor sedimentary metagenomes.</title>
        <authorList>
            <person name="Kawai M."/>
            <person name="Futagami T."/>
            <person name="Toyoda A."/>
            <person name="Takaki Y."/>
            <person name="Nishi S."/>
            <person name="Hori S."/>
            <person name="Arai W."/>
            <person name="Tsubouchi T."/>
            <person name="Morono Y."/>
            <person name="Uchiyama I."/>
            <person name="Ito T."/>
            <person name="Fujiyama A."/>
            <person name="Inagaki F."/>
            <person name="Takami H."/>
        </authorList>
    </citation>
    <scope>NUCLEOTIDE SEQUENCE</scope>
    <source>
        <strain evidence="3">Expedition CK06-06</strain>
    </source>
</reference>
<feature type="non-terminal residue" evidence="3">
    <location>
        <position position="289"/>
    </location>
</feature>
<feature type="domain" description="Aminotransferase class V" evidence="2">
    <location>
        <begin position="16"/>
        <end position="287"/>
    </location>
</feature>
<dbReference type="Gene3D" id="3.90.1150.10">
    <property type="entry name" value="Aspartate Aminotransferase, domain 1"/>
    <property type="match status" value="1"/>
</dbReference>
<dbReference type="InterPro" id="IPR015422">
    <property type="entry name" value="PyrdxlP-dep_Trfase_small"/>
</dbReference>
<name>X1C8W4_9ZZZZ</name>
<dbReference type="Gene3D" id="3.40.640.10">
    <property type="entry name" value="Type I PLP-dependent aspartate aminotransferase-like (Major domain)"/>
    <property type="match status" value="1"/>
</dbReference>
<dbReference type="InterPro" id="IPR015424">
    <property type="entry name" value="PyrdxlP-dep_Trfase"/>
</dbReference>
<dbReference type="PANTHER" id="PTHR43586">
    <property type="entry name" value="CYSTEINE DESULFURASE"/>
    <property type="match status" value="1"/>
</dbReference>
<dbReference type="InterPro" id="IPR000192">
    <property type="entry name" value="Aminotrans_V_dom"/>
</dbReference>
<proteinExistence type="predicted"/>
<keyword evidence="1" id="KW-0663">Pyridoxal phosphate</keyword>
<comment type="caution">
    <text evidence="3">The sequence shown here is derived from an EMBL/GenBank/DDBJ whole genome shotgun (WGS) entry which is preliminary data.</text>
</comment>
<protein>
    <recommendedName>
        <fullName evidence="2">Aminotransferase class V domain-containing protein</fullName>
    </recommendedName>
</protein>
<sequence length="289" mass="31447">KDFPALNRERNGKPIIYADSACMALKPKQVVDALVAYYTTYTACAGRSPHMFSRETTKRCDESRVKVANFINAKDPSEVVWTRNTTEALNLGCGILQLDGTETIIATSESHNSNIVKWMFLENAGKIKLQVLETPTDGPCDIDIIEEAVNKCKPGKFLVSLAQVSNVTAAKKDVKAIGKIIHENEGYFLLDAAQSFPHMPIDVQDLDVDLMGVSMHKACGPTGMGFLWGKYNLLEKIKPLILGGETVSDVHIPDKITMLPPPSKFEAGLQNYGGIIASGATVDYLSGLG</sequence>
<evidence type="ECO:0000313" key="3">
    <source>
        <dbReference type="EMBL" id="GAH04501.1"/>
    </source>
</evidence>